<comment type="caution">
    <text evidence="6">The sequence shown here is derived from an EMBL/GenBank/DDBJ whole genome shotgun (WGS) entry which is preliminary data.</text>
</comment>
<dbReference type="RefSeq" id="WP_089121850.1">
    <property type="nucleotide sequence ID" value="NZ_BCMI01000030.1"/>
</dbReference>
<evidence type="ECO:0000256" key="5">
    <source>
        <dbReference type="SAM" id="Phobius"/>
    </source>
</evidence>
<evidence type="ECO:0000313" key="7">
    <source>
        <dbReference type="Proteomes" id="UP000198414"/>
    </source>
</evidence>
<evidence type="ECO:0000256" key="4">
    <source>
        <dbReference type="ARBA" id="ARBA00023136"/>
    </source>
</evidence>
<feature type="transmembrane region" description="Helical" evidence="5">
    <location>
        <begin position="352"/>
        <end position="371"/>
    </location>
</feature>
<evidence type="ECO:0000256" key="1">
    <source>
        <dbReference type="ARBA" id="ARBA00004141"/>
    </source>
</evidence>
<feature type="transmembrane region" description="Helical" evidence="5">
    <location>
        <begin position="42"/>
        <end position="63"/>
    </location>
</feature>
<keyword evidence="3 5" id="KW-1133">Transmembrane helix</keyword>
<accession>A0A1Z5IYM0</accession>
<dbReference type="AlphaFoldDB" id="A0A1Z5IYM0"/>
<reference evidence="6 7" key="1">
    <citation type="submission" date="2015-11" db="EMBL/GenBank/DDBJ databases">
        <title>Draft genome sequences of new species of the genus Lactobacillus isolated from orchardgrass silage.</title>
        <authorList>
            <person name="Tohno M."/>
            <person name="Tanizawa Y."/>
            <person name="Arita M."/>
        </authorList>
    </citation>
    <scope>NUCLEOTIDE SEQUENCE [LARGE SCALE GENOMIC DNA]</scope>
    <source>
        <strain evidence="6 7">IWT25</strain>
    </source>
</reference>
<dbReference type="InterPro" id="IPR052556">
    <property type="entry name" value="PolySynth_Transporter"/>
</dbReference>
<feature type="transmembrane region" description="Helical" evidence="5">
    <location>
        <begin position="407"/>
        <end position="430"/>
    </location>
</feature>
<keyword evidence="4 5" id="KW-0472">Membrane</keyword>
<feature type="transmembrane region" description="Helical" evidence="5">
    <location>
        <begin position="12"/>
        <end position="30"/>
    </location>
</feature>
<feature type="transmembrane region" description="Helical" evidence="5">
    <location>
        <begin position="84"/>
        <end position="107"/>
    </location>
</feature>
<feature type="transmembrane region" description="Helical" evidence="5">
    <location>
        <begin position="113"/>
        <end position="135"/>
    </location>
</feature>
<evidence type="ECO:0000256" key="3">
    <source>
        <dbReference type="ARBA" id="ARBA00022989"/>
    </source>
</evidence>
<dbReference type="EMBL" id="BCMI01000030">
    <property type="protein sequence ID" value="GAX06930.1"/>
    <property type="molecule type" value="Genomic_DNA"/>
</dbReference>
<dbReference type="InterPro" id="IPR002797">
    <property type="entry name" value="Polysacc_synth"/>
</dbReference>
<feature type="transmembrane region" description="Helical" evidence="5">
    <location>
        <begin position="436"/>
        <end position="454"/>
    </location>
</feature>
<organism evidence="6 7">
    <name type="scientific">Secundilactobacillus pentosiphilus</name>
    <dbReference type="NCBI Taxonomy" id="1714682"/>
    <lineage>
        <taxon>Bacteria</taxon>
        <taxon>Bacillati</taxon>
        <taxon>Bacillota</taxon>
        <taxon>Bacilli</taxon>
        <taxon>Lactobacillales</taxon>
        <taxon>Lactobacillaceae</taxon>
        <taxon>Secundilactobacillus</taxon>
    </lineage>
</organism>
<evidence type="ECO:0000256" key="2">
    <source>
        <dbReference type="ARBA" id="ARBA00022692"/>
    </source>
</evidence>
<protein>
    <submittedName>
        <fullName evidence="6">Flippase</fullName>
    </submittedName>
</protein>
<dbReference type="Proteomes" id="UP000198414">
    <property type="component" value="Unassembled WGS sequence"/>
</dbReference>
<gene>
    <name evidence="6" type="ORF">IWT25_02278</name>
</gene>
<feature type="transmembrane region" description="Helical" evidence="5">
    <location>
        <begin position="142"/>
        <end position="160"/>
    </location>
</feature>
<name>A0A1Z5IYM0_9LACO</name>
<dbReference type="OrthoDB" id="9815702at2"/>
<comment type="subcellular location">
    <subcellularLocation>
        <location evidence="1">Membrane</location>
        <topology evidence="1">Multi-pass membrane protein</topology>
    </subcellularLocation>
</comment>
<feature type="transmembrane region" description="Helical" evidence="5">
    <location>
        <begin position="284"/>
        <end position="302"/>
    </location>
</feature>
<dbReference type="PANTHER" id="PTHR43424:SF1">
    <property type="entry name" value="LOCUS PUTATIVE PROTEIN 1-RELATED"/>
    <property type="match status" value="1"/>
</dbReference>
<feature type="transmembrane region" description="Helical" evidence="5">
    <location>
        <begin position="377"/>
        <end position="395"/>
    </location>
</feature>
<feature type="transmembrane region" description="Helical" evidence="5">
    <location>
        <begin position="209"/>
        <end position="225"/>
    </location>
</feature>
<dbReference type="Pfam" id="PF01943">
    <property type="entry name" value="Polysacc_synt"/>
    <property type="match status" value="1"/>
</dbReference>
<evidence type="ECO:0000313" key="6">
    <source>
        <dbReference type="EMBL" id="GAX06930.1"/>
    </source>
</evidence>
<keyword evidence="2 5" id="KW-0812">Transmembrane</keyword>
<feature type="transmembrane region" description="Helical" evidence="5">
    <location>
        <begin position="166"/>
        <end position="188"/>
    </location>
</feature>
<dbReference type="GO" id="GO:0016020">
    <property type="term" value="C:membrane"/>
    <property type="evidence" value="ECO:0007669"/>
    <property type="project" value="UniProtKB-SubCell"/>
</dbReference>
<feature type="transmembrane region" description="Helical" evidence="5">
    <location>
        <begin position="322"/>
        <end position="340"/>
    </location>
</feature>
<dbReference type="CDD" id="cd13128">
    <property type="entry name" value="MATE_Wzx_like"/>
    <property type="match status" value="1"/>
</dbReference>
<proteinExistence type="predicted"/>
<dbReference type="PANTHER" id="PTHR43424">
    <property type="entry name" value="LOCUS PUTATIVE PROTEIN 1-RELATED"/>
    <property type="match status" value="1"/>
</dbReference>
<sequence length="475" mass="54428">MKNENKNFIMNVVYQLLIYIFPLITTPYISRVLGVNNIGIYSYTYSIVNFFMLAAMLGMNNYGNREIARIRDDQTQMNRKFSSMYGLQLVTSTVTLAVYIFYVIFICRRYREIAAIQFIFLISTCFDVNWFYFGLEKFKLTISRNVLIKVISLVFIFLCVRNRNDLWVYTAIMGSATLISQLYLIFILHRYVHIVRVKWSEIFSHFKQVLVLLIPVLAYGIYAIMDKIMIGGLSSTVELGNFENAQKIISIPISVITALGTVMLPRMSYVLNNKKSEYKPILRASMKLAMVVATTMTFGIWAVADEISLIMFGPEFTKSAGIMRFLAIYLPFTAWANVVRTQFLIPTRRDRVYVESTIFGAVINLIFNSIFIPGYGAYGACIGTVLAEVSVMLWQTIKSRKELEIGVYVRLFLNSLWKSAVMFAACMIISRLFHETVISFAVKMVVAIAVFAVLNRKFIWNDFLGKGQSTEKQKA</sequence>
<feature type="transmembrane region" description="Helical" evidence="5">
    <location>
        <begin position="245"/>
        <end position="264"/>
    </location>
</feature>